<dbReference type="GO" id="GO:0015144">
    <property type="term" value="F:carbohydrate transmembrane transporter activity"/>
    <property type="evidence" value="ECO:0007669"/>
    <property type="project" value="InterPro"/>
</dbReference>
<feature type="transmembrane region" description="Helical" evidence="8">
    <location>
        <begin position="935"/>
        <end position="956"/>
    </location>
</feature>
<feature type="transmembrane region" description="Helical" evidence="8">
    <location>
        <begin position="7"/>
        <end position="26"/>
    </location>
</feature>
<feature type="transmembrane region" description="Helical" evidence="8">
    <location>
        <begin position="541"/>
        <end position="563"/>
    </location>
</feature>
<comment type="similarity">
    <text evidence="2">Belongs to the TMEM144 family.</text>
</comment>
<feature type="transmembrane region" description="Helical" evidence="8">
    <location>
        <begin position="740"/>
        <end position="762"/>
    </location>
</feature>
<dbReference type="InterPro" id="IPR001506">
    <property type="entry name" value="Peptidase_M12A"/>
</dbReference>
<feature type="transmembrane region" description="Helical" evidence="8">
    <location>
        <begin position="109"/>
        <end position="129"/>
    </location>
</feature>
<proteinExistence type="inferred from homology"/>
<feature type="transmembrane region" description="Helical" evidence="8">
    <location>
        <begin position="67"/>
        <end position="88"/>
    </location>
</feature>
<evidence type="ECO:0000256" key="4">
    <source>
        <dbReference type="ARBA" id="ARBA00022989"/>
    </source>
</evidence>
<dbReference type="Pfam" id="PF01400">
    <property type="entry name" value="Astacin"/>
    <property type="match status" value="1"/>
</dbReference>
<feature type="transmembrane region" description="Helical" evidence="8">
    <location>
        <begin position="871"/>
        <end position="891"/>
    </location>
</feature>
<evidence type="ECO:0000256" key="8">
    <source>
        <dbReference type="SAM" id="Phobius"/>
    </source>
</evidence>
<feature type="transmembrane region" description="Helical" evidence="8">
    <location>
        <begin position="575"/>
        <end position="594"/>
    </location>
</feature>
<feature type="transmembrane region" description="Helical" evidence="8">
    <location>
        <begin position="712"/>
        <end position="734"/>
    </location>
</feature>
<evidence type="ECO:0000256" key="1">
    <source>
        <dbReference type="ARBA" id="ARBA00004141"/>
    </source>
</evidence>
<feature type="transmembrane region" description="Helical" evidence="8">
    <location>
        <begin position="678"/>
        <end position="700"/>
    </location>
</feature>
<dbReference type="GO" id="GO:0006508">
    <property type="term" value="P:proteolysis"/>
    <property type="evidence" value="ECO:0007669"/>
    <property type="project" value="InterPro"/>
</dbReference>
<keyword evidence="4 8" id="KW-1133">Transmembrane helix</keyword>
<reference evidence="10" key="1">
    <citation type="journal article" date="2008" name="Nat. Genet.">
        <title>The Pristionchus pacificus genome provides a unique perspective on nematode lifestyle and parasitism.</title>
        <authorList>
            <person name="Dieterich C."/>
            <person name="Clifton S.W."/>
            <person name="Schuster L.N."/>
            <person name="Chinwalla A."/>
            <person name="Delehaunty K."/>
            <person name="Dinkelacker I."/>
            <person name="Fulton L."/>
            <person name="Fulton R."/>
            <person name="Godfrey J."/>
            <person name="Minx P."/>
            <person name="Mitreva M."/>
            <person name="Roeseler W."/>
            <person name="Tian H."/>
            <person name="Witte H."/>
            <person name="Yang S.P."/>
            <person name="Wilson R.K."/>
            <person name="Sommer R.J."/>
        </authorList>
    </citation>
    <scope>NUCLEOTIDE SEQUENCE [LARGE SCALE GENOMIC DNA]</scope>
    <source>
        <strain evidence="10">PS312</strain>
    </source>
</reference>
<feature type="compositionally biased region" description="Acidic residues" evidence="7">
    <location>
        <begin position="802"/>
        <end position="820"/>
    </location>
</feature>
<dbReference type="GO" id="GO:0004222">
    <property type="term" value="F:metalloendopeptidase activity"/>
    <property type="evidence" value="ECO:0007669"/>
    <property type="project" value="InterPro"/>
</dbReference>
<evidence type="ECO:0000256" key="6">
    <source>
        <dbReference type="PROSITE-ProRule" id="PRU01211"/>
    </source>
</evidence>
<dbReference type="PANTHER" id="PTHR16119:SF16">
    <property type="entry name" value="TRANSMEMBRANE PROTEIN 144 HOMOLOG"/>
    <property type="match status" value="1"/>
</dbReference>
<evidence type="ECO:0000256" key="2">
    <source>
        <dbReference type="ARBA" id="ARBA00005731"/>
    </source>
</evidence>
<evidence type="ECO:0000313" key="10">
    <source>
        <dbReference type="Proteomes" id="UP000005239"/>
    </source>
</evidence>
<feature type="transmembrane region" description="Helical" evidence="8">
    <location>
        <begin position="488"/>
        <end position="508"/>
    </location>
</feature>
<feature type="transmembrane region" description="Helical" evidence="8">
    <location>
        <begin position="457"/>
        <end position="476"/>
    </location>
</feature>
<gene>
    <name evidence="9" type="primary">WBGene00092821</name>
</gene>
<sequence length="999" mass="109407">MSVRPICFAIGIISFCVNTFTLYLIIKLRKIYSTNIFNIFIILQLCPDCQFIEEGRNFGVIDRDDSIISGVLILFITGSCAIFAFICGGHIMHLMTKYRNRVNELNHRCFISIPAEAVVNIMRAIYFWGNNTCMNLRPRTNERVYVAFENKNDGCYAPVGRDTSVNKNVVNIGAGCYGTNVAPRFRSNFDTVPDFFLTTYGLPYDVGSVMHYGPQEYALNTSIPVLTAKDIRLQSSMGNLDGPSFIDVALINTHYKCAQNCNTSEPLNCSNGGYPDPRNCSICKCPSLFGGRYCTGRESSSLSSCGGVLTASFLLRRISIQLNATQGEKETCSFMIRVADYLGNGYRILMAVENVSSTCVQGCHLGGLEIKPLDEVRPVGYRDDLILSHFDRVPLLFSVMGGNSTMISLLFKAVPSNISLNGTEPLIGQNIPNAAVVIPQKGVGFDVKLFQMVEQNLLLGGLATVISVVCFGSVFVPIKKFEARDGIFVALMMSVGQLIPCLISSFAYSTPTVFPLALLSGVFYALANSCSIFIMEGVGMAVGGLVWNVVTAITGWAIARFGLFGTPAEIPASNILNIIGVCVLCLGGLIFTFVQSTPISTRPAPHYESQSIDFRTVGIGRPFFHETKKEGTPIATRFIAFGLAILCGFLYGNTPTPINYLKVLNNEGYIGLSSHNGAYMLSFSIGSILTSLVVFTAYSFHRRNLPFINVEIAVPSLLGGILYGTATAFLFVAMEHLNQAIVFPICAIAPGIVNTLWAVLFYKEIYSSKPLKDDQFFVLEELKYEMPHEKIPLREPPKITIEEDEDDDEPDIDELGEDDPLPPRSDSMKKRDSGHLKVDGGNLKKSPSLSSITSYMKDINARIQRLKNNQIAGVVFFLVIGLLCSVCSYLMSVYSAQLNKELIEATVKNVGSLSKSMKKAMVEGPSQYLIGALNFGGRMLSSIGTVMLVQVIVTYVKRRRYNLVLRSAAGEADQVVGEVHTGVTDAAGELIMNCIQAFN</sequence>
<evidence type="ECO:0000256" key="3">
    <source>
        <dbReference type="ARBA" id="ARBA00022692"/>
    </source>
</evidence>
<dbReference type="SUPFAM" id="SSF55486">
    <property type="entry name" value="Metalloproteases ('zincins'), catalytic domain"/>
    <property type="match status" value="1"/>
</dbReference>
<dbReference type="InterPro" id="IPR024079">
    <property type="entry name" value="MetalloPept_cat_dom_sf"/>
</dbReference>
<comment type="caution">
    <text evidence="6">Lacks conserved residue(s) required for the propagation of feature annotation.</text>
</comment>
<dbReference type="InterPro" id="IPR012435">
    <property type="entry name" value="TMEM144"/>
</dbReference>
<accession>A0A8R1U3N2</accession>
<dbReference type="GO" id="GO:0016020">
    <property type="term" value="C:membrane"/>
    <property type="evidence" value="ECO:0007669"/>
    <property type="project" value="UniProtKB-SubCell"/>
</dbReference>
<feature type="transmembrane region" description="Helical" evidence="8">
    <location>
        <begin position="634"/>
        <end position="652"/>
    </location>
</feature>
<keyword evidence="5 8" id="KW-0472">Membrane</keyword>
<dbReference type="InterPro" id="IPR010651">
    <property type="entry name" value="Sugar_transport"/>
</dbReference>
<dbReference type="Gene3D" id="3.40.390.10">
    <property type="entry name" value="Collagenase (Catalytic Domain)"/>
    <property type="match status" value="2"/>
</dbReference>
<evidence type="ECO:0000256" key="5">
    <source>
        <dbReference type="ARBA" id="ARBA00023136"/>
    </source>
</evidence>
<feature type="transmembrane region" description="Helical" evidence="8">
    <location>
        <begin position="514"/>
        <end position="534"/>
    </location>
</feature>
<evidence type="ECO:0000256" key="7">
    <source>
        <dbReference type="SAM" id="MobiDB-lite"/>
    </source>
</evidence>
<reference evidence="9" key="2">
    <citation type="submission" date="2022-06" db="UniProtKB">
        <authorList>
            <consortium name="EnsemblMetazoa"/>
        </authorList>
    </citation>
    <scope>IDENTIFICATION</scope>
    <source>
        <strain evidence="9">PS312</strain>
    </source>
</reference>
<accession>A0A2A6BED7</accession>
<dbReference type="AlphaFoldDB" id="A0A2A6BED7"/>
<dbReference type="Proteomes" id="UP000005239">
    <property type="component" value="Unassembled WGS sequence"/>
</dbReference>
<evidence type="ECO:0000313" key="9">
    <source>
        <dbReference type="EnsemblMetazoa" id="PPA03267.1"/>
    </source>
</evidence>
<dbReference type="EnsemblMetazoa" id="PPA03267.1">
    <property type="protein sequence ID" value="PPA03267.1"/>
    <property type="gene ID" value="WBGene00092821"/>
</dbReference>
<keyword evidence="3 8" id="KW-0812">Transmembrane</keyword>
<dbReference type="PANTHER" id="PTHR16119">
    <property type="entry name" value="TRANSMEMBRANE PROTEIN 144"/>
    <property type="match status" value="1"/>
</dbReference>
<comment type="subcellular location">
    <subcellularLocation>
        <location evidence="1">Membrane</location>
        <topology evidence="1">Multi-pass membrane protein</topology>
    </subcellularLocation>
</comment>
<protein>
    <submittedName>
        <fullName evidence="9">Metallopeptidase</fullName>
    </submittedName>
</protein>
<feature type="compositionally biased region" description="Basic and acidic residues" evidence="7">
    <location>
        <begin position="826"/>
        <end position="838"/>
    </location>
</feature>
<feature type="region of interest" description="Disordered" evidence="7">
    <location>
        <begin position="795"/>
        <end position="845"/>
    </location>
</feature>
<dbReference type="Pfam" id="PF07857">
    <property type="entry name" value="TMEM144"/>
    <property type="match status" value="1"/>
</dbReference>
<keyword evidence="10" id="KW-1185">Reference proteome</keyword>
<organism evidence="9 10">
    <name type="scientific">Pristionchus pacificus</name>
    <name type="common">Parasitic nematode worm</name>
    <dbReference type="NCBI Taxonomy" id="54126"/>
    <lineage>
        <taxon>Eukaryota</taxon>
        <taxon>Metazoa</taxon>
        <taxon>Ecdysozoa</taxon>
        <taxon>Nematoda</taxon>
        <taxon>Chromadorea</taxon>
        <taxon>Rhabditida</taxon>
        <taxon>Rhabditina</taxon>
        <taxon>Diplogasteromorpha</taxon>
        <taxon>Diplogasteroidea</taxon>
        <taxon>Neodiplogasteridae</taxon>
        <taxon>Pristionchus</taxon>
    </lineage>
</organism>
<dbReference type="PROSITE" id="PS51864">
    <property type="entry name" value="ASTACIN"/>
    <property type="match status" value="1"/>
</dbReference>
<name>A0A2A6BED7_PRIPA</name>